<dbReference type="EMBL" id="PDEM01000029">
    <property type="protein sequence ID" value="PHZ83946.1"/>
    <property type="molecule type" value="Genomic_DNA"/>
</dbReference>
<protein>
    <recommendedName>
        <fullName evidence="7">Lipopolysaccharide assembly protein A domain-containing protein</fullName>
    </recommendedName>
</protein>
<evidence type="ECO:0000313" key="8">
    <source>
        <dbReference type="EMBL" id="PHZ83946.1"/>
    </source>
</evidence>
<dbReference type="InterPro" id="IPR010445">
    <property type="entry name" value="LapA_dom"/>
</dbReference>
<evidence type="ECO:0000256" key="6">
    <source>
        <dbReference type="SAM" id="Phobius"/>
    </source>
</evidence>
<dbReference type="Pfam" id="PF06305">
    <property type="entry name" value="LapA_dom"/>
    <property type="match status" value="1"/>
</dbReference>
<feature type="domain" description="Lipopolysaccharide assembly protein A" evidence="7">
    <location>
        <begin position="23"/>
        <end position="86"/>
    </location>
</feature>
<name>A0A2G4YR62_9PROT</name>
<feature type="region of interest" description="Disordered" evidence="5">
    <location>
        <begin position="82"/>
        <end position="101"/>
    </location>
</feature>
<evidence type="ECO:0000256" key="3">
    <source>
        <dbReference type="ARBA" id="ARBA00022989"/>
    </source>
</evidence>
<dbReference type="Proteomes" id="UP000229730">
    <property type="component" value="Unassembled WGS sequence"/>
</dbReference>
<dbReference type="GO" id="GO:0005886">
    <property type="term" value="C:plasma membrane"/>
    <property type="evidence" value="ECO:0007669"/>
    <property type="project" value="InterPro"/>
</dbReference>
<feature type="transmembrane region" description="Helical" evidence="6">
    <location>
        <begin position="40"/>
        <end position="63"/>
    </location>
</feature>
<proteinExistence type="predicted"/>
<evidence type="ECO:0000256" key="4">
    <source>
        <dbReference type="ARBA" id="ARBA00023136"/>
    </source>
</evidence>
<keyword evidence="9" id="KW-1185">Reference proteome</keyword>
<reference evidence="8 9" key="1">
    <citation type="submission" date="2017-10" db="EMBL/GenBank/DDBJ databases">
        <title>Frigbacter circumglobatus gen. nov. sp. nov., isolated from sediment cultured in situ.</title>
        <authorList>
            <person name="Zhao Z."/>
        </authorList>
    </citation>
    <scope>NUCLEOTIDE SEQUENCE [LARGE SCALE GENOMIC DNA]</scope>
    <source>
        <strain evidence="8 9">ZYL</strain>
    </source>
</reference>
<keyword evidence="2 6" id="KW-0812">Transmembrane</keyword>
<keyword evidence="3 6" id="KW-1133">Transmembrane helix</keyword>
<gene>
    <name evidence="8" type="ORF">CRD36_14120</name>
</gene>
<comment type="caution">
    <text evidence="8">The sequence shown here is derived from an EMBL/GenBank/DDBJ whole genome shotgun (WGS) entry which is preliminary data.</text>
</comment>
<evidence type="ECO:0000256" key="5">
    <source>
        <dbReference type="SAM" id="MobiDB-lite"/>
    </source>
</evidence>
<keyword evidence="1" id="KW-1003">Cell membrane</keyword>
<accession>A0A2G4YR62</accession>
<evidence type="ECO:0000256" key="2">
    <source>
        <dbReference type="ARBA" id="ARBA00022692"/>
    </source>
</evidence>
<sequence length="101" mass="11398">MRYLTLALFTLFTLFCIIVAVANRTAVSFSLYPLPFQWDLPLFALLFIGIFIGLGAGFGVVLLKSIKQARLTRQQNKKIRDLEQQVKNLTPAEKPETLPEA</sequence>
<dbReference type="AlphaFoldDB" id="A0A2G4YR62"/>
<evidence type="ECO:0000259" key="7">
    <source>
        <dbReference type="Pfam" id="PF06305"/>
    </source>
</evidence>
<keyword evidence="4 6" id="KW-0472">Membrane</keyword>
<dbReference type="RefSeq" id="WP_099474363.1">
    <property type="nucleotide sequence ID" value="NZ_CP041025.1"/>
</dbReference>
<organism evidence="8 9">
    <name type="scientific">Paremcibacter congregatus</name>
    <dbReference type="NCBI Taxonomy" id="2043170"/>
    <lineage>
        <taxon>Bacteria</taxon>
        <taxon>Pseudomonadati</taxon>
        <taxon>Pseudomonadota</taxon>
        <taxon>Alphaproteobacteria</taxon>
        <taxon>Emcibacterales</taxon>
        <taxon>Emcibacteraceae</taxon>
        <taxon>Paremcibacter</taxon>
    </lineage>
</organism>
<evidence type="ECO:0000256" key="1">
    <source>
        <dbReference type="ARBA" id="ARBA00022475"/>
    </source>
</evidence>
<dbReference type="InParanoid" id="A0A2G4YR62"/>
<evidence type="ECO:0000313" key="9">
    <source>
        <dbReference type="Proteomes" id="UP000229730"/>
    </source>
</evidence>